<proteinExistence type="predicted"/>
<reference evidence="2" key="1">
    <citation type="journal article" date="2022" name="Mol. Ecol. Resour.">
        <title>The genomes of chicory, endive, great burdock and yacon provide insights into Asteraceae palaeo-polyploidization history and plant inulin production.</title>
        <authorList>
            <person name="Fan W."/>
            <person name="Wang S."/>
            <person name="Wang H."/>
            <person name="Wang A."/>
            <person name="Jiang F."/>
            <person name="Liu H."/>
            <person name="Zhao H."/>
            <person name="Xu D."/>
            <person name="Zhang Y."/>
        </authorList>
    </citation>
    <scope>NUCLEOTIDE SEQUENCE [LARGE SCALE GENOMIC DNA]</scope>
    <source>
        <strain evidence="2">cv. Yunnan</strain>
    </source>
</reference>
<keyword evidence="2" id="KW-1185">Reference proteome</keyword>
<dbReference type="Proteomes" id="UP001056120">
    <property type="component" value="Linkage Group LG20"/>
</dbReference>
<reference evidence="1 2" key="2">
    <citation type="journal article" date="2022" name="Mol. Ecol. Resour.">
        <title>The genomes of chicory, endive, great burdock and yacon provide insights into Asteraceae paleo-polyploidization history and plant inulin production.</title>
        <authorList>
            <person name="Fan W."/>
            <person name="Wang S."/>
            <person name="Wang H."/>
            <person name="Wang A."/>
            <person name="Jiang F."/>
            <person name="Liu H."/>
            <person name="Zhao H."/>
            <person name="Xu D."/>
            <person name="Zhang Y."/>
        </authorList>
    </citation>
    <scope>NUCLEOTIDE SEQUENCE [LARGE SCALE GENOMIC DNA]</scope>
    <source>
        <strain evidence="2">cv. Yunnan</strain>
        <tissue evidence="1">Leaves</tissue>
    </source>
</reference>
<evidence type="ECO:0000313" key="1">
    <source>
        <dbReference type="EMBL" id="KAI3742652.1"/>
    </source>
</evidence>
<accession>A0ACB9D7W3</accession>
<dbReference type="EMBL" id="CM042037">
    <property type="protein sequence ID" value="KAI3742652.1"/>
    <property type="molecule type" value="Genomic_DNA"/>
</dbReference>
<comment type="caution">
    <text evidence="1">The sequence shown here is derived from an EMBL/GenBank/DDBJ whole genome shotgun (WGS) entry which is preliminary data.</text>
</comment>
<protein>
    <submittedName>
        <fullName evidence="1">Uncharacterized protein</fullName>
    </submittedName>
</protein>
<evidence type="ECO:0000313" key="2">
    <source>
        <dbReference type="Proteomes" id="UP001056120"/>
    </source>
</evidence>
<sequence>MSQQCDRLTKLLNELRAKVREYDTDEVLEKFLRFLLAQWRMYTISIRNSYELKKVDLVELHGMLKTYELEMIQDSKLLNSTKKGVEVSNQTVAFFTPSVSTSDNTITFPTQFGIQIKDRLATDIKSYQEEQVCYRRLVDADGRYRSSFQSTIPKSKELRLRICIFG</sequence>
<organism evidence="1 2">
    <name type="scientific">Smallanthus sonchifolius</name>
    <dbReference type="NCBI Taxonomy" id="185202"/>
    <lineage>
        <taxon>Eukaryota</taxon>
        <taxon>Viridiplantae</taxon>
        <taxon>Streptophyta</taxon>
        <taxon>Embryophyta</taxon>
        <taxon>Tracheophyta</taxon>
        <taxon>Spermatophyta</taxon>
        <taxon>Magnoliopsida</taxon>
        <taxon>eudicotyledons</taxon>
        <taxon>Gunneridae</taxon>
        <taxon>Pentapetalae</taxon>
        <taxon>asterids</taxon>
        <taxon>campanulids</taxon>
        <taxon>Asterales</taxon>
        <taxon>Asteraceae</taxon>
        <taxon>Asteroideae</taxon>
        <taxon>Heliantheae alliance</taxon>
        <taxon>Millerieae</taxon>
        <taxon>Smallanthus</taxon>
    </lineage>
</organism>
<gene>
    <name evidence="1" type="ORF">L1987_60344</name>
</gene>
<name>A0ACB9D7W3_9ASTR</name>